<evidence type="ECO:0000313" key="2">
    <source>
        <dbReference type="EMBL" id="GAA3570636.1"/>
    </source>
</evidence>
<dbReference type="EMBL" id="BAAAYR010000004">
    <property type="protein sequence ID" value="GAA3570636.1"/>
    <property type="molecule type" value="Genomic_DNA"/>
</dbReference>
<dbReference type="RefSeq" id="WP_204913331.1">
    <property type="nucleotide sequence ID" value="NZ_BAAAYR010000004.1"/>
</dbReference>
<feature type="domain" description="TfoX N-terminal" evidence="1">
    <location>
        <begin position="30"/>
        <end position="116"/>
    </location>
</feature>
<evidence type="ECO:0000313" key="3">
    <source>
        <dbReference type="Proteomes" id="UP001500767"/>
    </source>
</evidence>
<organism evidence="2 3">
    <name type="scientific">Microlunatus spumicola</name>
    <dbReference type="NCBI Taxonomy" id="81499"/>
    <lineage>
        <taxon>Bacteria</taxon>
        <taxon>Bacillati</taxon>
        <taxon>Actinomycetota</taxon>
        <taxon>Actinomycetes</taxon>
        <taxon>Propionibacteriales</taxon>
        <taxon>Propionibacteriaceae</taxon>
        <taxon>Microlunatus</taxon>
    </lineage>
</organism>
<accession>A0ABP6XPM2</accession>
<comment type="caution">
    <text evidence="2">The sequence shown here is derived from an EMBL/GenBank/DDBJ whole genome shotgun (WGS) entry which is preliminary data.</text>
</comment>
<name>A0ABP6XPM2_9ACTN</name>
<sequence length="122" mass="12928">MAYDPVLADRIRMVLAEELLGGELDDDEGDLGLVEEKRMFGGLGFMVAGHLAVCAGSKGDLMVRVDPADLPALVEDAAVEPMAMAGRTSKSWVNVAPEALDTETLTSWVTRGVAAARTAPRK</sequence>
<protein>
    <submittedName>
        <fullName evidence="2">TfoX/Sxy family protein</fullName>
    </submittedName>
</protein>
<dbReference type="SUPFAM" id="SSF159894">
    <property type="entry name" value="YgaC/TfoX-N like"/>
    <property type="match status" value="1"/>
</dbReference>
<dbReference type="Proteomes" id="UP001500767">
    <property type="component" value="Unassembled WGS sequence"/>
</dbReference>
<dbReference type="Pfam" id="PF04993">
    <property type="entry name" value="TfoX_N"/>
    <property type="match status" value="1"/>
</dbReference>
<proteinExistence type="predicted"/>
<gene>
    <name evidence="2" type="ORF">GCM10022197_28840</name>
</gene>
<dbReference type="InterPro" id="IPR007076">
    <property type="entry name" value="TfoX_N"/>
</dbReference>
<reference evidence="3" key="1">
    <citation type="journal article" date="2019" name="Int. J. Syst. Evol. Microbiol.">
        <title>The Global Catalogue of Microorganisms (GCM) 10K type strain sequencing project: providing services to taxonomists for standard genome sequencing and annotation.</title>
        <authorList>
            <consortium name="The Broad Institute Genomics Platform"/>
            <consortium name="The Broad Institute Genome Sequencing Center for Infectious Disease"/>
            <person name="Wu L."/>
            <person name="Ma J."/>
        </authorList>
    </citation>
    <scope>NUCLEOTIDE SEQUENCE [LARGE SCALE GENOMIC DNA]</scope>
    <source>
        <strain evidence="3">JCM 16540</strain>
    </source>
</reference>
<keyword evidence="3" id="KW-1185">Reference proteome</keyword>
<dbReference type="Gene3D" id="3.30.1460.30">
    <property type="entry name" value="YgaC/TfoX-N like chaperone"/>
    <property type="match status" value="1"/>
</dbReference>
<evidence type="ECO:0000259" key="1">
    <source>
        <dbReference type="Pfam" id="PF04993"/>
    </source>
</evidence>